<evidence type="ECO:0000259" key="2">
    <source>
        <dbReference type="Pfam" id="PF01189"/>
    </source>
</evidence>
<sequence>MGLICFCKINPSIVSGGMGRKRDPTERPKSGPGKKNKKQKPPTSLAKTLATDTSSILSSRQKKRLKKRVEKQNEKKEQLTITKQNGKLKKQSTGKNVKVKSDQIQSSGKKGKRSREEDEDSEEDDDDSDFGDMMSGSEEDVSDQSDDNASDQSDDDASDQSDEELSDDNSDEEGYKDENKEWLKLTKKKSTKSELIPVEKAAKKLKRKEERDKKLSDKELKTNIAETETYTLPSGQESPDLALIQQRMKEVTYVLADFKARKEEGRSRSEYVDQLRKDLCTYYSYNDYLMERLMKLFPLETLINRGVNLDPIGKWSKVGLVVYDSQVPLAALMKNTGTIFSNDANKDRAKAIVGNIHRMGISNTVICHHDGRQFPKDEKDILRCSHLQKELLLAAIDCCDAKSSTGGYIVYCTCSVMVEENEWVVDFALKKRNVKLVPTGLDFGREGFVNFEKHRFHPNMKMTRRSKDDEDEETNIEKVQSETNTEKQKQTETSDSSETKQKSNKVNTLKSDKAKKSVDSELHKGDNKDSLKDRKKKKVWSEKKQGNKKLKLKKLKKFKTKSGKGKFVK</sequence>
<name>A0ABQ9FTX5_TEGGR</name>
<feature type="region of interest" description="Disordered" evidence="1">
    <location>
        <begin position="13"/>
        <end position="183"/>
    </location>
</feature>
<evidence type="ECO:0000256" key="1">
    <source>
        <dbReference type="SAM" id="MobiDB-lite"/>
    </source>
</evidence>
<feature type="region of interest" description="Disordered" evidence="1">
    <location>
        <begin position="460"/>
        <end position="569"/>
    </location>
</feature>
<protein>
    <recommendedName>
        <fullName evidence="2">SAM-dependent methyltransferase RsmB-F/NOP2-type catalytic core domain-containing protein</fullName>
    </recommendedName>
</protein>
<feature type="compositionally biased region" description="Basic residues" evidence="1">
    <location>
        <begin position="60"/>
        <end position="69"/>
    </location>
</feature>
<dbReference type="EMBL" id="JARBDR010000141">
    <property type="protein sequence ID" value="KAJ8320709.1"/>
    <property type="molecule type" value="Genomic_DNA"/>
</dbReference>
<dbReference type="PANTHER" id="PTHR22807">
    <property type="entry name" value="NOP2 YEAST -RELATED NOL1/NOP2/FMU SUN DOMAIN-CONTAINING"/>
    <property type="match status" value="1"/>
</dbReference>
<dbReference type="InterPro" id="IPR029063">
    <property type="entry name" value="SAM-dependent_MTases_sf"/>
</dbReference>
<keyword evidence="4" id="KW-1185">Reference proteome</keyword>
<accession>A0ABQ9FTX5</accession>
<feature type="domain" description="SAM-dependent methyltransferase RsmB-F/NOP2-type catalytic core" evidence="2">
    <location>
        <begin position="376"/>
        <end position="446"/>
    </location>
</feature>
<evidence type="ECO:0000313" key="4">
    <source>
        <dbReference type="Proteomes" id="UP001217089"/>
    </source>
</evidence>
<evidence type="ECO:0000313" key="3">
    <source>
        <dbReference type="EMBL" id="KAJ8320709.1"/>
    </source>
</evidence>
<dbReference type="Gene3D" id="3.40.50.150">
    <property type="entry name" value="Vaccinia Virus protein VP39"/>
    <property type="match status" value="2"/>
</dbReference>
<reference evidence="3 4" key="1">
    <citation type="submission" date="2022-12" db="EMBL/GenBank/DDBJ databases">
        <title>Chromosome-level genome of Tegillarca granosa.</title>
        <authorList>
            <person name="Kim J."/>
        </authorList>
    </citation>
    <scope>NUCLEOTIDE SEQUENCE [LARGE SCALE GENOMIC DNA]</scope>
    <source>
        <strain evidence="3">Teg-2019</strain>
        <tissue evidence="3">Adductor muscle</tissue>
    </source>
</reference>
<feature type="compositionally biased region" description="Acidic residues" evidence="1">
    <location>
        <begin position="117"/>
        <end position="130"/>
    </location>
</feature>
<dbReference type="Pfam" id="PF01189">
    <property type="entry name" value="Methyltr_RsmB-F"/>
    <property type="match status" value="1"/>
</dbReference>
<dbReference type="SUPFAM" id="SSF53335">
    <property type="entry name" value="S-adenosyl-L-methionine-dependent methyltransferases"/>
    <property type="match status" value="1"/>
</dbReference>
<dbReference type="PANTHER" id="PTHR22807:SF30">
    <property type="entry name" value="28S RRNA (CYTOSINE(4447)-C(5))-METHYLTRANSFERASE-RELATED"/>
    <property type="match status" value="1"/>
</dbReference>
<dbReference type="Proteomes" id="UP001217089">
    <property type="component" value="Unassembled WGS sequence"/>
</dbReference>
<feature type="compositionally biased region" description="Basic residues" evidence="1">
    <location>
        <begin position="546"/>
        <end position="569"/>
    </location>
</feature>
<feature type="compositionally biased region" description="Basic and acidic residues" evidence="1">
    <location>
        <begin position="510"/>
        <end position="532"/>
    </location>
</feature>
<feature type="compositionally biased region" description="Acidic residues" evidence="1">
    <location>
        <begin position="137"/>
        <end position="175"/>
    </location>
</feature>
<proteinExistence type="predicted"/>
<feature type="compositionally biased region" description="Basic and acidic residues" evidence="1">
    <location>
        <begin position="475"/>
        <end position="501"/>
    </location>
</feature>
<organism evidence="3 4">
    <name type="scientific">Tegillarca granosa</name>
    <name type="common">Malaysian cockle</name>
    <name type="synonym">Anadara granosa</name>
    <dbReference type="NCBI Taxonomy" id="220873"/>
    <lineage>
        <taxon>Eukaryota</taxon>
        <taxon>Metazoa</taxon>
        <taxon>Spiralia</taxon>
        <taxon>Lophotrochozoa</taxon>
        <taxon>Mollusca</taxon>
        <taxon>Bivalvia</taxon>
        <taxon>Autobranchia</taxon>
        <taxon>Pteriomorphia</taxon>
        <taxon>Arcoida</taxon>
        <taxon>Arcoidea</taxon>
        <taxon>Arcidae</taxon>
        <taxon>Tegillarca</taxon>
    </lineage>
</organism>
<feature type="compositionally biased region" description="Basic and acidic residues" evidence="1">
    <location>
        <begin position="20"/>
        <end position="29"/>
    </location>
</feature>
<comment type="caution">
    <text evidence="3">The sequence shown here is derived from an EMBL/GenBank/DDBJ whole genome shotgun (WGS) entry which is preliminary data.</text>
</comment>
<gene>
    <name evidence="3" type="ORF">KUTeg_002296</name>
</gene>
<dbReference type="InterPro" id="IPR049560">
    <property type="entry name" value="MeTrfase_RsmB-F_NOP2_cat"/>
</dbReference>
<dbReference type="InterPro" id="IPR023267">
    <property type="entry name" value="RCMT"/>
</dbReference>